<evidence type="ECO:0000313" key="2">
    <source>
        <dbReference type="EMBL" id="PKU85297.1"/>
    </source>
</evidence>
<evidence type="ECO:0000313" key="3">
    <source>
        <dbReference type="Proteomes" id="UP000233837"/>
    </source>
</evidence>
<reference evidence="2 3" key="2">
    <citation type="journal article" date="2017" name="Nature">
        <title>The Apostasia genome and the evolution of orchids.</title>
        <authorList>
            <person name="Zhang G.Q."/>
            <person name="Liu K.W."/>
            <person name="Li Z."/>
            <person name="Lohaus R."/>
            <person name="Hsiao Y.Y."/>
            <person name="Niu S.C."/>
            <person name="Wang J.Y."/>
            <person name="Lin Y.C."/>
            <person name="Xu Q."/>
            <person name="Chen L.J."/>
            <person name="Yoshida K."/>
            <person name="Fujiwara S."/>
            <person name="Wang Z.W."/>
            <person name="Zhang Y.Q."/>
            <person name="Mitsuda N."/>
            <person name="Wang M."/>
            <person name="Liu G.H."/>
            <person name="Pecoraro L."/>
            <person name="Huang H.X."/>
            <person name="Xiao X.J."/>
            <person name="Lin M."/>
            <person name="Wu X.Y."/>
            <person name="Wu W.L."/>
            <person name="Chen Y.Y."/>
            <person name="Chang S.B."/>
            <person name="Sakamoto S."/>
            <person name="Ohme-Takagi M."/>
            <person name="Yagi M."/>
            <person name="Zeng S.J."/>
            <person name="Shen C.Y."/>
            <person name="Yeh C.M."/>
            <person name="Luo Y.B."/>
            <person name="Tsai W.C."/>
            <person name="Van de Peer Y."/>
            <person name="Liu Z.J."/>
        </authorList>
    </citation>
    <scope>NUCLEOTIDE SEQUENCE [LARGE SCALE GENOMIC DNA]</scope>
    <source>
        <tissue evidence="2">The whole plant</tissue>
    </source>
</reference>
<dbReference type="Proteomes" id="UP000233837">
    <property type="component" value="Unassembled WGS sequence"/>
</dbReference>
<dbReference type="AlphaFoldDB" id="A0A2I0XBJ1"/>
<evidence type="ECO:0000256" key="1">
    <source>
        <dbReference type="SAM" id="MobiDB-lite"/>
    </source>
</evidence>
<feature type="region of interest" description="Disordered" evidence="1">
    <location>
        <begin position="137"/>
        <end position="158"/>
    </location>
</feature>
<dbReference type="EMBL" id="KZ501978">
    <property type="protein sequence ID" value="PKU85297.1"/>
    <property type="molecule type" value="Genomic_DNA"/>
</dbReference>
<organism evidence="2 3">
    <name type="scientific">Dendrobium catenatum</name>
    <dbReference type="NCBI Taxonomy" id="906689"/>
    <lineage>
        <taxon>Eukaryota</taxon>
        <taxon>Viridiplantae</taxon>
        <taxon>Streptophyta</taxon>
        <taxon>Embryophyta</taxon>
        <taxon>Tracheophyta</taxon>
        <taxon>Spermatophyta</taxon>
        <taxon>Magnoliopsida</taxon>
        <taxon>Liliopsida</taxon>
        <taxon>Asparagales</taxon>
        <taxon>Orchidaceae</taxon>
        <taxon>Epidendroideae</taxon>
        <taxon>Malaxideae</taxon>
        <taxon>Dendrobiinae</taxon>
        <taxon>Dendrobium</taxon>
    </lineage>
</organism>
<sequence length="296" mass="33258">MAAMRSVLLKHLRVKAGYPLRSPVTFSFSQLLSRHFSEEVKGSFWTNLPPLLRESHIYAKKQREKQSRGNYRENRWRRFGIQVKKRVCGLELNSTEDGAAEAAAAGVDGGDRIKQHILVHLSISILIIHVSSINQPENQMKPHHSKPSEDTRHSSASPVSPFKYMHSFFLPAINPCSAVSPSALLADLSVIAAHIDFIRQTGNFGPHRRAAREAFRYYAIIVAFIDDSVNFPLRLLALSCSGFPIFTLLFRSFVFFSPIVVAVEPGFGYCLTQIVLQGSFAFFFAPSLSHSNSYRF</sequence>
<reference evidence="2 3" key="1">
    <citation type="journal article" date="2016" name="Sci. Rep.">
        <title>The Dendrobium catenatum Lindl. genome sequence provides insights into polysaccharide synthase, floral development and adaptive evolution.</title>
        <authorList>
            <person name="Zhang G.Q."/>
            <person name="Xu Q."/>
            <person name="Bian C."/>
            <person name="Tsai W.C."/>
            <person name="Yeh C.M."/>
            <person name="Liu K.W."/>
            <person name="Yoshida K."/>
            <person name="Zhang L.S."/>
            <person name="Chang S.B."/>
            <person name="Chen F."/>
            <person name="Shi Y."/>
            <person name="Su Y.Y."/>
            <person name="Zhang Y.Q."/>
            <person name="Chen L.J."/>
            <person name="Yin Y."/>
            <person name="Lin M."/>
            <person name="Huang H."/>
            <person name="Deng H."/>
            <person name="Wang Z.W."/>
            <person name="Zhu S.L."/>
            <person name="Zhao X."/>
            <person name="Deng C."/>
            <person name="Niu S.C."/>
            <person name="Huang J."/>
            <person name="Wang M."/>
            <person name="Liu G.H."/>
            <person name="Yang H.J."/>
            <person name="Xiao X.J."/>
            <person name="Hsiao Y.Y."/>
            <person name="Wu W.L."/>
            <person name="Chen Y.Y."/>
            <person name="Mitsuda N."/>
            <person name="Ohme-Takagi M."/>
            <person name="Luo Y.B."/>
            <person name="Van de Peer Y."/>
            <person name="Liu Z.J."/>
        </authorList>
    </citation>
    <scope>NUCLEOTIDE SEQUENCE [LARGE SCALE GENOMIC DNA]</scope>
    <source>
        <tissue evidence="2">The whole plant</tissue>
    </source>
</reference>
<accession>A0A2I0XBJ1</accession>
<protein>
    <submittedName>
        <fullName evidence="2">Uncharacterized protein</fullName>
    </submittedName>
</protein>
<name>A0A2I0XBJ1_9ASPA</name>
<proteinExistence type="predicted"/>
<gene>
    <name evidence="2" type="ORF">MA16_Dca010456</name>
</gene>
<keyword evidence="3" id="KW-1185">Reference proteome</keyword>